<protein>
    <submittedName>
        <fullName evidence="3">Uncharacterized protein</fullName>
    </submittedName>
</protein>
<feature type="compositionally biased region" description="Basic residues" evidence="1">
    <location>
        <begin position="146"/>
        <end position="160"/>
    </location>
</feature>
<evidence type="ECO:0000313" key="4">
    <source>
        <dbReference type="Proteomes" id="UP001310022"/>
    </source>
</evidence>
<feature type="region of interest" description="Disordered" evidence="1">
    <location>
        <begin position="134"/>
        <end position="171"/>
    </location>
</feature>
<keyword evidence="2" id="KW-0732">Signal</keyword>
<dbReference type="AlphaFoldDB" id="A0AAN4W1S2"/>
<gene>
    <name evidence="3" type="ORF">PEDI_28820</name>
</gene>
<evidence type="ECO:0000256" key="1">
    <source>
        <dbReference type="SAM" id="MobiDB-lite"/>
    </source>
</evidence>
<comment type="caution">
    <text evidence="3">The sequence shown here is derived from an EMBL/GenBank/DDBJ whole genome shotgun (WGS) entry which is preliminary data.</text>
</comment>
<dbReference type="RefSeq" id="WP_338237626.1">
    <property type="nucleotide sequence ID" value="NZ_BQKE01000001.1"/>
</dbReference>
<keyword evidence="4" id="KW-1185">Reference proteome</keyword>
<reference evidence="3 4" key="1">
    <citation type="submission" date="2021-12" db="EMBL/GenBank/DDBJ databases">
        <title>Genome sequencing of bacteria with rrn-lacking chromosome and rrn-plasmid.</title>
        <authorList>
            <person name="Anda M."/>
            <person name="Iwasaki W."/>
        </authorList>
    </citation>
    <scope>NUCLEOTIDE SEQUENCE [LARGE SCALE GENOMIC DNA]</scope>
    <source>
        <strain evidence="3 4">NBRC 15940</strain>
    </source>
</reference>
<evidence type="ECO:0000313" key="3">
    <source>
        <dbReference type="EMBL" id="GJM62330.1"/>
    </source>
</evidence>
<name>A0AAN4W1S2_9BACT</name>
<feature type="compositionally biased region" description="Basic and acidic residues" evidence="1">
    <location>
        <begin position="161"/>
        <end position="171"/>
    </location>
</feature>
<sequence>MKDKTIHCCKSILVCLGLIVAFASFNNCYAQYYGNRGYGYGGGYGTRGIPQAGADHQPKEPTKEELAEKATEEMKKDLKLSFEQELNVNVVNHDHYTKAFALREKAMSGQGDQQDLADQFRGLQEDYKKKMEGILTEKQFEQWKNGGKKKKKKKKKKDKKKSKDTEASKED</sequence>
<accession>A0AAN4W1S2</accession>
<feature type="signal peptide" evidence="2">
    <location>
        <begin position="1"/>
        <end position="30"/>
    </location>
</feature>
<dbReference type="Proteomes" id="UP001310022">
    <property type="component" value="Unassembled WGS sequence"/>
</dbReference>
<feature type="chain" id="PRO_5042988165" evidence="2">
    <location>
        <begin position="31"/>
        <end position="171"/>
    </location>
</feature>
<proteinExistence type="predicted"/>
<dbReference type="EMBL" id="BQKE01000001">
    <property type="protein sequence ID" value="GJM62330.1"/>
    <property type="molecule type" value="Genomic_DNA"/>
</dbReference>
<evidence type="ECO:0000256" key="2">
    <source>
        <dbReference type="SAM" id="SignalP"/>
    </source>
</evidence>
<organism evidence="3 4">
    <name type="scientific">Persicobacter diffluens</name>
    <dbReference type="NCBI Taxonomy" id="981"/>
    <lineage>
        <taxon>Bacteria</taxon>
        <taxon>Pseudomonadati</taxon>
        <taxon>Bacteroidota</taxon>
        <taxon>Cytophagia</taxon>
        <taxon>Cytophagales</taxon>
        <taxon>Persicobacteraceae</taxon>
        <taxon>Persicobacter</taxon>
    </lineage>
</organism>